<reference evidence="3" key="1">
    <citation type="submission" date="2020-06" db="EMBL/GenBank/DDBJ databases">
        <title>Whole Genome Sequence of Bradyrhizobium sp. Strain 1S1.</title>
        <authorList>
            <person name="Bromfield E.S.P."/>
            <person name="Cloutier S."/>
        </authorList>
    </citation>
    <scope>NUCLEOTIDE SEQUENCE [LARGE SCALE GENOMIC DNA]</scope>
    <source>
        <strain evidence="3">1S1</strain>
    </source>
</reference>
<dbReference type="GO" id="GO:0016787">
    <property type="term" value="F:hydrolase activity"/>
    <property type="evidence" value="ECO:0007669"/>
    <property type="project" value="UniProtKB-KW"/>
</dbReference>
<evidence type="ECO:0000313" key="4">
    <source>
        <dbReference type="EMBL" id="WXC77037.1"/>
    </source>
</evidence>
<gene>
    <name evidence="3" type="ORF">HAP48_019020</name>
    <name evidence="4" type="ORF">WDK88_26630</name>
</gene>
<dbReference type="EC" id="3.-.-.-" evidence="4"/>
<feature type="compositionally biased region" description="Polar residues" evidence="1">
    <location>
        <begin position="22"/>
        <end position="37"/>
    </location>
</feature>
<keyword evidence="5" id="KW-1185">Reference proteome</keyword>
<dbReference type="InterPro" id="IPR012338">
    <property type="entry name" value="Beta-lactam/transpept-like"/>
</dbReference>
<dbReference type="Proteomes" id="UP001432046">
    <property type="component" value="Chromosome"/>
</dbReference>
<reference evidence="4" key="2">
    <citation type="journal article" date="2021" name="Int. J. Syst. Evol. Microbiol.">
        <title>Bradyrhizobium septentrionale sp. nov. (sv. septentrionale) and Bradyrhizobium quebecense sp. nov. (sv. septentrionale) associated with legumes native to Canada possess rearranged symbiosis genes and numerous insertion sequences.</title>
        <authorList>
            <person name="Bromfield E.S.P."/>
            <person name="Cloutier S."/>
        </authorList>
    </citation>
    <scope>NUCLEOTIDE SEQUENCE</scope>
    <source>
        <strain evidence="4">5S5</strain>
    </source>
</reference>
<dbReference type="InterPro" id="IPR001466">
    <property type="entry name" value="Beta-lactam-related"/>
</dbReference>
<evidence type="ECO:0000259" key="2">
    <source>
        <dbReference type="Pfam" id="PF00144"/>
    </source>
</evidence>
<name>A0A973VZS1_9BRAD</name>
<proteinExistence type="predicted"/>
<evidence type="ECO:0000256" key="1">
    <source>
        <dbReference type="SAM" id="MobiDB-lite"/>
    </source>
</evidence>
<dbReference type="AlphaFoldDB" id="A0A973VZS1"/>
<dbReference type="InterPro" id="IPR050789">
    <property type="entry name" value="Diverse_Enzym_Activities"/>
</dbReference>
<accession>A0A973VZS1</accession>
<organism evidence="3">
    <name type="scientific">Bradyrhizobium septentrionale</name>
    <dbReference type="NCBI Taxonomy" id="1404411"/>
    <lineage>
        <taxon>Bacteria</taxon>
        <taxon>Pseudomonadati</taxon>
        <taxon>Pseudomonadota</taxon>
        <taxon>Alphaproteobacteria</taxon>
        <taxon>Hyphomicrobiales</taxon>
        <taxon>Nitrobacteraceae</taxon>
        <taxon>Bradyrhizobium</taxon>
    </lineage>
</organism>
<dbReference type="RefSeq" id="WP_166204426.1">
    <property type="nucleotide sequence ID" value="NZ_CP088285.1"/>
</dbReference>
<dbReference type="PANTHER" id="PTHR43283">
    <property type="entry name" value="BETA-LACTAMASE-RELATED"/>
    <property type="match status" value="1"/>
</dbReference>
<dbReference type="PANTHER" id="PTHR43283:SF14">
    <property type="entry name" value="BLL8153 PROTEIN"/>
    <property type="match status" value="1"/>
</dbReference>
<protein>
    <submittedName>
        <fullName evidence="3">Serine hydrolase</fullName>
        <ecNumber evidence="4">3.-.-.-</ecNumber>
    </submittedName>
</protein>
<dbReference type="Gene3D" id="3.40.710.10">
    <property type="entry name" value="DD-peptidase/beta-lactamase superfamily"/>
    <property type="match status" value="1"/>
</dbReference>
<feature type="region of interest" description="Disordered" evidence="1">
    <location>
        <begin position="1"/>
        <end position="37"/>
    </location>
</feature>
<evidence type="ECO:0000313" key="3">
    <source>
        <dbReference type="EMBL" id="NVI45007.1"/>
    </source>
</evidence>
<dbReference type="SUPFAM" id="SSF56601">
    <property type="entry name" value="beta-lactamase/transpeptidase-like"/>
    <property type="match status" value="1"/>
</dbReference>
<feature type="compositionally biased region" description="Low complexity" evidence="1">
    <location>
        <begin position="1"/>
        <end position="10"/>
    </location>
</feature>
<dbReference type="Pfam" id="PF00144">
    <property type="entry name" value="Beta-lactamase"/>
    <property type="match status" value="1"/>
</dbReference>
<reference evidence="4" key="3">
    <citation type="submission" date="2024-03" db="EMBL/GenBank/DDBJ databases">
        <authorList>
            <person name="Bromfield E.S.P."/>
            <person name="Cloutier S."/>
        </authorList>
    </citation>
    <scope>NUCLEOTIDE SEQUENCE</scope>
    <source>
        <strain evidence="4">5S5</strain>
    </source>
</reference>
<dbReference type="EMBL" id="CP147711">
    <property type="protein sequence ID" value="WXC77037.1"/>
    <property type="molecule type" value="Genomic_DNA"/>
</dbReference>
<sequence length="401" mass="43086">MANPAPTNAADDTDPARVAPDITNTTPENQAPTFRNQDQVWPHRVIRRGDAVRPLPPHARSLADLTFEVGGVRVGLSENMARRRTAGLLILKRGEIALERYGMGNGPESRWASMSTAKSITATLVGAALHDGAIGSLDDRCEQYLPRMRGSAYEGVTIRNLLRMCSGVAWREENDADGRSEDYRLGKAMVSRRPGSVLDLLCKLPRAQPQGVVFNYSTGESCLIGALVVAATGRPLADYCAEKIWGPAGMEADGYWQLESEGGMELAGFGVSARLRDFGRFGQLVLEDGEAFSGRPVLPPGWRDLAGQPDSAPTGFGRLMPGSPAGYGYHWWAVPPLPGGVNNGAFAANGAFGQFIFVNPTEQVVIALQSAWRQPRDSDAAVENIAMIRAAVSALRTEPPS</sequence>
<evidence type="ECO:0000313" key="5">
    <source>
        <dbReference type="Proteomes" id="UP001432046"/>
    </source>
</evidence>
<keyword evidence="3" id="KW-0378">Hydrolase</keyword>
<feature type="domain" description="Beta-lactamase-related" evidence="2">
    <location>
        <begin position="79"/>
        <end position="381"/>
    </location>
</feature>
<dbReference type="EMBL" id="JAAOLE020000001">
    <property type="protein sequence ID" value="NVI45007.1"/>
    <property type="molecule type" value="Genomic_DNA"/>
</dbReference>